<name>A0ABX7I5H4_9BACT</name>
<dbReference type="RefSeq" id="WP_204663553.1">
    <property type="nucleotide sequence ID" value="NZ_CP056775.1"/>
</dbReference>
<sequence length="556" mass="61952">MSDNQDPTYDFDNIIIGSGMGALSAAICLARAGQSVLILEQHDVPGGWCHSFYIDGHRFSPGCHYIGQLGEGQSTRMLYEGLGIAGELTFFEMNPAAYEHCWIGDQKIDLPASYDALYNILSQHFPEEQKGLKQYLTTVQQVSRQLGLISEMDGFLDHLTIPWRTRHLGKYGLFSLKKVVDWHIRSPLLKRILNIQWGNHGLPPAQASFPYHAAVMDHYSNGGFYPMGGGAAIVKAMTNVIKKHGGHIRTRQKVRRILIGGEKTKRAEGVELTSGECIYAKRVISNADPETTYLHLVGQEYLSARLLKQIKKTRYSCTSLILFLTVDMDVRKAGLDSGNIWVMPDMQGREMYEQASNVQATAEQEFPGLFVSCSTLKDPTSYDGTHHTLEVITLIDHQSFSRFKDEKNEHSPAYLQYKEELCEKMITGLERVLPGISKSIVQKELGTPLTNMRYIGSTNGCIYGTEKSFWQIGAFGYKAESEIENLYLCGASILANGVAGASYSGVQTAARILGSTQAMLLKTDAPGKLNVYQADDTSAYPEWLKTKMKTRQKLKV</sequence>
<reference evidence="7 8" key="1">
    <citation type="submission" date="2020-06" db="EMBL/GenBank/DDBJ databases">
        <title>Dyadobacter sandarakinus sp. nov., isolated from the soil of the Arctic Yellow River Station.</title>
        <authorList>
            <person name="Zhang Y."/>
            <person name="Peng F."/>
        </authorList>
    </citation>
    <scope>NUCLEOTIDE SEQUENCE [LARGE SCALE GENOMIC DNA]</scope>
    <source>
        <strain evidence="7 8">Q3-56</strain>
    </source>
</reference>
<evidence type="ECO:0000256" key="4">
    <source>
        <dbReference type="ARBA" id="ARBA00022857"/>
    </source>
</evidence>
<dbReference type="SUPFAM" id="SSF51905">
    <property type="entry name" value="FAD/NAD(P)-binding domain"/>
    <property type="match status" value="1"/>
</dbReference>
<dbReference type="PANTHER" id="PTHR46091">
    <property type="entry name" value="BLR7054 PROTEIN"/>
    <property type="match status" value="1"/>
</dbReference>
<keyword evidence="8" id="KW-1185">Reference proteome</keyword>
<dbReference type="PANTHER" id="PTHR46091:SF3">
    <property type="entry name" value="AMINE OXIDASE DOMAIN-CONTAINING PROTEIN"/>
    <property type="match status" value="1"/>
</dbReference>
<keyword evidence="3" id="KW-0274">FAD</keyword>
<evidence type="ECO:0000313" key="8">
    <source>
        <dbReference type="Proteomes" id="UP000612680"/>
    </source>
</evidence>
<evidence type="ECO:0000256" key="5">
    <source>
        <dbReference type="ARBA" id="ARBA00023027"/>
    </source>
</evidence>
<evidence type="ECO:0000256" key="2">
    <source>
        <dbReference type="ARBA" id="ARBA00022729"/>
    </source>
</evidence>
<dbReference type="InterPro" id="IPR052206">
    <property type="entry name" value="Retinol_saturase"/>
</dbReference>
<feature type="domain" description="Amine oxidase" evidence="6">
    <location>
        <begin position="23"/>
        <end position="513"/>
    </location>
</feature>
<accession>A0ABX7I5H4</accession>
<keyword evidence="5" id="KW-0520">NAD</keyword>
<keyword evidence="2" id="KW-0732">Signal</keyword>
<keyword evidence="4" id="KW-0521">NADP</keyword>
<organism evidence="7 8">
    <name type="scientific">Dyadobacter sandarakinus</name>
    <dbReference type="NCBI Taxonomy" id="2747268"/>
    <lineage>
        <taxon>Bacteria</taxon>
        <taxon>Pseudomonadati</taxon>
        <taxon>Bacteroidota</taxon>
        <taxon>Cytophagia</taxon>
        <taxon>Cytophagales</taxon>
        <taxon>Spirosomataceae</taxon>
        <taxon>Dyadobacter</taxon>
    </lineage>
</organism>
<keyword evidence="1" id="KW-0285">Flavoprotein</keyword>
<evidence type="ECO:0000256" key="3">
    <source>
        <dbReference type="ARBA" id="ARBA00022827"/>
    </source>
</evidence>
<evidence type="ECO:0000259" key="6">
    <source>
        <dbReference type="Pfam" id="PF01593"/>
    </source>
</evidence>
<evidence type="ECO:0000256" key="1">
    <source>
        <dbReference type="ARBA" id="ARBA00022630"/>
    </source>
</evidence>
<dbReference type="InterPro" id="IPR036188">
    <property type="entry name" value="FAD/NAD-bd_sf"/>
</dbReference>
<dbReference type="Gene3D" id="3.50.50.60">
    <property type="entry name" value="FAD/NAD(P)-binding domain"/>
    <property type="match status" value="2"/>
</dbReference>
<evidence type="ECO:0000313" key="7">
    <source>
        <dbReference type="EMBL" id="QRR01337.1"/>
    </source>
</evidence>
<protein>
    <submittedName>
        <fullName evidence="7">NAD(P)/FAD-dependent oxidoreductase</fullName>
    </submittedName>
</protein>
<dbReference type="InterPro" id="IPR002937">
    <property type="entry name" value="Amino_oxidase"/>
</dbReference>
<dbReference type="Pfam" id="PF01593">
    <property type="entry name" value="Amino_oxidase"/>
    <property type="match status" value="1"/>
</dbReference>
<proteinExistence type="predicted"/>
<dbReference type="EMBL" id="CP056775">
    <property type="protein sequence ID" value="QRR01337.1"/>
    <property type="molecule type" value="Genomic_DNA"/>
</dbReference>
<gene>
    <name evidence="7" type="ORF">HWI92_10710</name>
</gene>
<dbReference type="Proteomes" id="UP000612680">
    <property type="component" value="Chromosome"/>
</dbReference>